<dbReference type="Gene3D" id="1.25.40.10">
    <property type="entry name" value="Tetratricopeptide repeat domain"/>
    <property type="match status" value="1"/>
</dbReference>
<keyword evidence="9" id="KW-0378">Hydrolase</keyword>
<evidence type="ECO:0000256" key="23">
    <source>
        <dbReference type="SAM" id="MobiDB-lite"/>
    </source>
</evidence>
<feature type="binding site" evidence="20">
    <location>
        <position position="388"/>
    </location>
    <ligand>
        <name>ATP</name>
        <dbReference type="ChEBI" id="CHEBI:30616"/>
    </ligand>
</feature>
<dbReference type="SUPFAM" id="SSF140931">
    <property type="entry name" value="Fic-like"/>
    <property type="match status" value="1"/>
</dbReference>
<feature type="active site" evidence="19">
    <location>
        <position position="344"/>
    </location>
</feature>
<dbReference type="Proteomes" id="UP000515158">
    <property type="component" value="Unplaced"/>
</dbReference>
<evidence type="ECO:0000256" key="9">
    <source>
        <dbReference type="ARBA" id="ARBA00022801"/>
    </source>
</evidence>
<evidence type="ECO:0000256" key="8">
    <source>
        <dbReference type="ARBA" id="ARBA00022741"/>
    </source>
</evidence>
<dbReference type="SUPFAM" id="SSF48452">
    <property type="entry name" value="TPR-like"/>
    <property type="match status" value="1"/>
</dbReference>
<dbReference type="EC" id="2.7.7.108" evidence="15"/>
<dbReference type="PANTHER" id="PTHR13504:SF34">
    <property type="entry name" value="PROTEIN ADENYLYLTRANSFERASE FICD"/>
    <property type="match status" value="1"/>
</dbReference>
<dbReference type="AlphaFoldDB" id="A0A6P8YJ86"/>
<dbReference type="InParanoid" id="A0A6P8YJ86"/>
<comment type="catalytic activity">
    <reaction evidence="16">
        <text>L-threonyl-[protein] + ATP = 3-O-(5'-adenylyl)-L-threonyl-[protein] + diphosphate</text>
        <dbReference type="Rhea" id="RHEA:54292"/>
        <dbReference type="Rhea" id="RHEA-COMP:11060"/>
        <dbReference type="Rhea" id="RHEA-COMP:13847"/>
        <dbReference type="ChEBI" id="CHEBI:30013"/>
        <dbReference type="ChEBI" id="CHEBI:30616"/>
        <dbReference type="ChEBI" id="CHEBI:33019"/>
        <dbReference type="ChEBI" id="CHEBI:138113"/>
        <dbReference type="EC" id="2.7.7.108"/>
    </reaction>
</comment>
<keyword evidence="6 27" id="KW-0548">Nucleotidyltransferase</keyword>
<evidence type="ECO:0000256" key="15">
    <source>
        <dbReference type="ARBA" id="ARBA00034531"/>
    </source>
</evidence>
<sequence>MGRLSFFVVFLAGVACAVFIASVSHLIGFQAESVWKTKFKHKTFSAIPDDDQIRVSEDIHLEVALRAGSDVNVADINRNSAAETEAEGSLHAALEMKRQGKVDKALKLFEHAYILAPLHPDVLNHYGEFLEDTQKDIIKADQLYFQAITFSPGNSRALVNRQRTAHVVERLDLAVLQRVDSKRDEVSAIPDHAPGLRRAKKEAYFQHIYHTVGIEGNTMTLSQTRSILETRMAVGGKSLVEHNEILGLDAAMKFINSTLVNRLGMITIEDILEIHRRVLGYVDPIEGGSFRRTQVYVGGHIPPSPTDIYPLMEEFIVWLNSEQAARMHPVRYAALAHYKLVAIHPFSDGNGRTSRLLMNSILMQAGFPPVIILKQDRSHYYKHLEMANRGDVRPFVRFIAECTERTLDLFLWATTEYEHEFPALETNKDSSRTIFVNDDDAPIHSEEDSTSSPDQVDSSSCLNLSD</sequence>
<dbReference type="GlyCosmos" id="A0A6P8YJ86">
    <property type="glycosylation" value="1 site, No reported glycans"/>
</dbReference>
<feature type="signal peptide" evidence="24">
    <location>
        <begin position="1"/>
        <end position="17"/>
    </location>
</feature>
<evidence type="ECO:0000256" key="18">
    <source>
        <dbReference type="ARBA" id="ARBA00049297"/>
    </source>
</evidence>
<dbReference type="GO" id="GO:0030544">
    <property type="term" value="F:Hsp70 protein binding"/>
    <property type="evidence" value="ECO:0007669"/>
    <property type="project" value="UniProtKB-ARBA"/>
</dbReference>
<dbReference type="InterPro" id="IPR011990">
    <property type="entry name" value="TPR-like_helical_dom_sf"/>
</dbReference>
<comment type="catalytic activity">
    <reaction evidence="18">
        <text>3-O-(5'-adenylyl)-L-threonyl-[protein] + H2O = L-threonyl-[protein] + AMP + H(+)</text>
        <dbReference type="Rhea" id="RHEA:55932"/>
        <dbReference type="Rhea" id="RHEA-COMP:11060"/>
        <dbReference type="Rhea" id="RHEA-COMP:13847"/>
        <dbReference type="ChEBI" id="CHEBI:15377"/>
        <dbReference type="ChEBI" id="CHEBI:15378"/>
        <dbReference type="ChEBI" id="CHEBI:30013"/>
        <dbReference type="ChEBI" id="CHEBI:138113"/>
        <dbReference type="ChEBI" id="CHEBI:456215"/>
    </reaction>
</comment>
<feature type="compositionally biased region" description="Low complexity" evidence="23">
    <location>
        <begin position="450"/>
        <end position="460"/>
    </location>
</feature>
<keyword evidence="7" id="KW-0677">Repeat</keyword>
<evidence type="ECO:0000256" key="10">
    <source>
        <dbReference type="ARBA" id="ARBA00022803"/>
    </source>
</evidence>
<dbReference type="PROSITE" id="PS51459">
    <property type="entry name" value="FIDO"/>
    <property type="match status" value="1"/>
</dbReference>
<feature type="domain" description="Fido" evidence="25">
    <location>
        <begin position="266"/>
        <end position="401"/>
    </location>
</feature>
<evidence type="ECO:0000256" key="1">
    <source>
        <dbReference type="ARBA" id="ARBA00004167"/>
    </source>
</evidence>
<dbReference type="FunCoup" id="A0A6P8YJ86">
    <property type="interactions" value="251"/>
</dbReference>
<dbReference type="Gene3D" id="1.10.3290.10">
    <property type="entry name" value="Fido-like domain"/>
    <property type="match status" value="1"/>
</dbReference>
<proteinExistence type="inferred from homology"/>
<keyword evidence="8 20" id="KW-0547">Nucleotide-binding</keyword>
<evidence type="ECO:0000256" key="16">
    <source>
        <dbReference type="ARBA" id="ARBA00047939"/>
    </source>
</evidence>
<evidence type="ECO:0000256" key="4">
    <source>
        <dbReference type="ARBA" id="ARBA00022679"/>
    </source>
</evidence>
<dbReference type="GeneID" id="117642583"/>
<evidence type="ECO:0000256" key="13">
    <source>
        <dbReference type="ARBA" id="ARBA00023136"/>
    </source>
</evidence>
<evidence type="ECO:0000256" key="3">
    <source>
        <dbReference type="ARBA" id="ARBA00014915"/>
    </source>
</evidence>
<comment type="similarity">
    <text evidence="2">Belongs to the fic family.</text>
</comment>
<accession>A0A6P8YJ86</accession>
<dbReference type="RefSeq" id="XP_034236776.1">
    <property type="nucleotide sequence ID" value="XM_034380885.1"/>
</dbReference>
<feature type="region of interest" description="Disordered" evidence="23">
    <location>
        <begin position="435"/>
        <end position="466"/>
    </location>
</feature>
<evidence type="ECO:0000256" key="12">
    <source>
        <dbReference type="ARBA" id="ARBA00022989"/>
    </source>
</evidence>
<comment type="catalytic activity">
    <reaction evidence="17">
        <text>L-tyrosyl-[protein] + ATP = O-(5'-adenylyl)-L-tyrosyl-[protein] + diphosphate</text>
        <dbReference type="Rhea" id="RHEA:54288"/>
        <dbReference type="Rhea" id="RHEA-COMP:10136"/>
        <dbReference type="Rhea" id="RHEA-COMP:13846"/>
        <dbReference type="ChEBI" id="CHEBI:30616"/>
        <dbReference type="ChEBI" id="CHEBI:33019"/>
        <dbReference type="ChEBI" id="CHEBI:46858"/>
        <dbReference type="ChEBI" id="CHEBI:83624"/>
        <dbReference type="EC" id="2.7.7.108"/>
    </reaction>
</comment>
<evidence type="ECO:0000313" key="27">
    <source>
        <dbReference type="RefSeq" id="XP_034236776.1"/>
    </source>
</evidence>
<dbReference type="OrthoDB" id="439046at2759"/>
<dbReference type="CTD" id="33897"/>
<evidence type="ECO:0000256" key="5">
    <source>
        <dbReference type="ARBA" id="ARBA00022692"/>
    </source>
</evidence>
<evidence type="ECO:0000256" key="14">
    <source>
        <dbReference type="ARBA" id="ARBA00030885"/>
    </source>
</evidence>
<keyword evidence="26" id="KW-1185">Reference proteome</keyword>
<evidence type="ECO:0000256" key="2">
    <source>
        <dbReference type="ARBA" id="ARBA00009742"/>
    </source>
</evidence>
<keyword evidence="5" id="KW-0812">Transmembrane</keyword>
<dbReference type="GO" id="GO:0005524">
    <property type="term" value="F:ATP binding"/>
    <property type="evidence" value="ECO:0007669"/>
    <property type="project" value="UniProtKB-KW"/>
</dbReference>
<dbReference type="GO" id="GO:0044603">
    <property type="term" value="F:protein adenylylhydrolase activity"/>
    <property type="evidence" value="ECO:0007669"/>
    <property type="project" value="UniProtKB-ARBA"/>
</dbReference>
<feature type="glycosylation site" description="N-linked (GlcNAc...) asparagine" evidence="22">
    <location>
        <position position="256"/>
    </location>
</feature>
<keyword evidence="10" id="KW-0802">TPR repeat</keyword>
<evidence type="ECO:0000256" key="24">
    <source>
        <dbReference type="SAM" id="SignalP"/>
    </source>
</evidence>
<dbReference type="FunFam" id="1.10.3290.10:FF:000001">
    <property type="entry name" value="adenosine monophosphate-protein transferase FICD"/>
    <property type="match status" value="1"/>
</dbReference>
<dbReference type="Pfam" id="PF02661">
    <property type="entry name" value="Fic"/>
    <property type="match status" value="1"/>
</dbReference>
<dbReference type="PANTHER" id="PTHR13504">
    <property type="entry name" value="FIDO DOMAIN-CONTAINING PROTEIN DDB_G0283145"/>
    <property type="match status" value="1"/>
</dbReference>
<gene>
    <name evidence="27" type="primary">LOC117642583</name>
</gene>
<dbReference type="KEGG" id="tpal:117642583"/>
<evidence type="ECO:0000256" key="21">
    <source>
        <dbReference type="PIRSR" id="PIRSR640198-3"/>
    </source>
</evidence>
<dbReference type="PROSITE" id="PS51257">
    <property type="entry name" value="PROKAR_LIPOPROTEIN"/>
    <property type="match status" value="1"/>
</dbReference>
<evidence type="ECO:0000256" key="20">
    <source>
        <dbReference type="PIRSR" id="PIRSR640198-2"/>
    </source>
</evidence>
<protein>
    <recommendedName>
        <fullName evidence="3">Protein adenylyltransferase Fic</fullName>
        <ecNumber evidence="15">2.7.7.108</ecNumber>
    </recommendedName>
    <alternativeName>
        <fullName evidence="14">De-AMPylase Fic</fullName>
    </alternativeName>
</protein>
<evidence type="ECO:0000256" key="11">
    <source>
        <dbReference type="ARBA" id="ARBA00022840"/>
    </source>
</evidence>
<comment type="subcellular location">
    <subcellularLocation>
        <location evidence="1">Membrane</location>
        <topology evidence="1">Single-pass membrane protein</topology>
    </subcellularLocation>
</comment>
<evidence type="ECO:0000256" key="19">
    <source>
        <dbReference type="PIRSR" id="PIRSR640198-1"/>
    </source>
</evidence>
<dbReference type="InterPro" id="IPR040198">
    <property type="entry name" value="Fido_containing"/>
</dbReference>
<keyword evidence="12" id="KW-1133">Transmembrane helix</keyword>
<dbReference type="InterPro" id="IPR036597">
    <property type="entry name" value="Fido-like_dom_sf"/>
</dbReference>
<keyword evidence="4" id="KW-0808">Transferase</keyword>
<feature type="binding site" evidence="20">
    <location>
        <begin position="380"/>
        <end position="381"/>
    </location>
    <ligand>
        <name>ATP</name>
        <dbReference type="ChEBI" id="CHEBI:30616"/>
    </ligand>
</feature>
<keyword evidence="24" id="KW-0732">Signal</keyword>
<dbReference type="InterPro" id="IPR003812">
    <property type="entry name" value="Fido"/>
</dbReference>
<feature type="site" description="Important for autoinhibition of adenylyltransferase activity" evidence="21">
    <location>
        <position position="215"/>
    </location>
</feature>
<evidence type="ECO:0000313" key="26">
    <source>
        <dbReference type="Proteomes" id="UP000515158"/>
    </source>
</evidence>
<feature type="binding site" evidence="20">
    <location>
        <begin position="297"/>
        <end position="300"/>
    </location>
    <ligand>
        <name>ATP</name>
        <dbReference type="ChEBI" id="CHEBI:30616"/>
    </ligand>
</feature>
<organism evidence="27">
    <name type="scientific">Thrips palmi</name>
    <name type="common">Melon thrips</name>
    <dbReference type="NCBI Taxonomy" id="161013"/>
    <lineage>
        <taxon>Eukaryota</taxon>
        <taxon>Metazoa</taxon>
        <taxon>Ecdysozoa</taxon>
        <taxon>Arthropoda</taxon>
        <taxon>Hexapoda</taxon>
        <taxon>Insecta</taxon>
        <taxon>Pterygota</taxon>
        <taxon>Neoptera</taxon>
        <taxon>Paraneoptera</taxon>
        <taxon>Thysanoptera</taxon>
        <taxon>Terebrantia</taxon>
        <taxon>Thripoidea</taxon>
        <taxon>Thripidae</taxon>
        <taxon>Thrips</taxon>
    </lineage>
</organism>
<keyword evidence="13" id="KW-0472">Membrane</keyword>
<evidence type="ECO:0000259" key="25">
    <source>
        <dbReference type="PROSITE" id="PS51459"/>
    </source>
</evidence>
<feature type="chain" id="PRO_5027917146" description="Protein adenylyltransferase Fic" evidence="24">
    <location>
        <begin position="18"/>
        <end position="466"/>
    </location>
</feature>
<evidence type="ECO:0000256" key="6">
    <source>
        <dbReference type="ARBA" id="ARBA00022695"/>
    </source>
</evidence>
<keyword evidence="11 20" id="KW-0067">ATP-binding</keyword>
<dbReference type="GO" id="GO:0016020">
    <property type="term" value="C:membrane"/>
    <property type="evidence" value="ECO:0007669"/>
    <property type="project" value="UniProtKB-SubCell"/>
</dbReference>
<evidence type="ECO:0000256" key="22">
    <source>
        <dbReference type="PIRSR" id="PIRSR640198-4"/>
    </source>
</evidence>
<evidence type="ECO:0000256" key="17">
    <source>
        <dbReference type="ARBA" id="ARBA00048696"/>
    </source>
</evidence>
<reference evidence="27" key="1">
    <citation type="submission" date="2025-08" db="UniProtKB">
        <authorList>
            <consortium name="RefSeq"/>
        </authorList>
    </citation>
    <scope>IDENTIFICATION</scope>
    <source>
        <tissue evidence="27">Total insect</tissue>
    </source>
</reference>
<name>A0A6P8YJ86_THRPL</name>
<dbReference type="GO" id="GO:0070733">
    <property type="term" value="F:AMPylase activity"/>
    <property type="evidence" value="ECO:0007669"/>
    <property type="project" value="UniProtKB-EC"/>
</dbReference>
<feature type="binding site" evidence="20">
    <location>
        <begin position="348"/>
        <end position="355"/>
    </location>
    <ligand>
        <name>ATP</name>
        <dbReference type="ChEBI" id="CHEBI:30616"/>
    </ligand>
</feature>
<evidence type="ECO:0000256" key="7">
    <source>
        <dbReference type="ARBA" id="ARBA00022737"/>
    </source>
</evidence>